<sequence>MFLFNYFPFLKKNKDNQANDNISYSGGIRRFTSILIDLVFLMFVLQIIHNVYSYFFIHSQMNDTMIKVMEKYKMGVSLTEEESQIKNKYLYRALCGQIIQAIILYIYAVYGWSKYSATLGKFIMGLRVVDATTFEKITLSQSVKRFFSSALSCIPFCIGIMWCNFNRRKQTWHDKLANTVVVTNKSLKNYHKR</sequence>
<proteinExistence type="predicted"/>
<keyword evidence="4 6" id="KW-1133">Transmembrane helix</keyword>
<comment type="subcellular location">
    <subcellularLocation>
        <location evidence="1">Cell membrane</location>
        <topology evidence="1">Multi-pass membrane protein</topology>
    </subcellularLocation>
</comment>
<evidence type="ECO:0000313" key="8">
    <source>
        <dbReference type="EMBL" id="CAI26916.1"/>
    </source>
</evidence>
<dbReference type="InterPro" id="IPR010432">
    <property type="entry name" value="RDD"/>
</dbReference>
<evidence type="ECO:0000256" key="1">
    <source>
        <dbReference type="ARBA" id="ARBA00004651"/>
    </source>
</evidence>
<keyword evidence="2" id="KW-1003">Cell membrane</keyword>
<evidence type="ECO:0000313" key="9">
    <source>
        <dbReference type="Proteomes" id="UP000001021"/>
    </source>
</evidence>
<evidence type="ECO:0000256" key="3">
    <source>
        <dbReference type="ARBA" id="ARBA00022692"/>
    </source>
</evidence>
<dbReference type="PANTHER" id="PTHR36115:SF4">
    <property type="entry name" value="MEMBRANE PROTEIN"/>
    <property type="match status" value="1"/>
</dbReference>
<evidence type="ECO:0000259" key="7">
    <source>
        <dbReference type="Pfam" id="PF06271"/>
    </source>
</evidence>
<dbReference type="HOGENOM" id="CLU_053152_3_0_5"/>
<dbReference type="AlphaFoldDB" id="A0A0H3LZ94"/>
<organism evidence="8 9">
    <name type="scientific">Ehrlichia ruminantium (strain Welgevonden)</name>
    <dbReference type="NCBI Taxonomy" id="254945"/>
    <lineage>
        <taxon>Bacteria</taxon>
        <taxon>Pseudomonadati</taxon>
        <taxon>Pseudomonadota</taxon>
        <taxon>Alphaproteobacteria</taxon>
        <taxon>Rickettsiales</taxon>
        <taxon>Anaplasmataceae</taxon>
        <taxon>Ehrlichia</taxon>
    </lineage>
</organism>
<dbReference type="EMBL" id="CR925678">
    <property type="protein sequence ID" value="CAI26916.1"/>
    <property type="molecule type" value="Genomic_DNA"/>
</dbReference>
<dbReference type="PANTHER" id="PTHR36115">
    <property type="entry name" value="PROLINE-RICH ANTIGEN HOMOLOG-RELATED"/>
    <property type="match status" value="1"/>
</dbReference>
<dbReference type="KEGG" id="eru:Erum4070"/>
<feature type="transmembrane region" description="Helical" evidence="6">
    <location>
        <begin position="34"/>
        <end position="57"/>
    </location>
</feature>
<name>A0A0H3LZ94_EHRRW</name>
<dbReference type="GeneID" id="33057994"/>
<evidence type="ECO:0000256" key="4">
    <source>
        <dbReference type="ARBA" id="ARBA00022989"/>
    </source>
</evidence>
<dbReference type="RefSeq" id="WP_011155089.1">
    <property type="nucleotide sequence ID" value="NC_005295.2"/>
</dbReference>
<keyword evidence="5 6" id="KW-0472">Membrane</keyword>
<dbReference type="GO" id="GO:0005886">
    <property type="term" value="C:plasma membrane"/>
    <property type="evidence" value="ECO:0007669"/>
    <property type="project" value="UniProtKB-SubCell"/>
</dbReference>
<dbReference type="KEGG" id="erw:ERWE_CDS_04220"/>
<evidence type="ECO:0000256" key="5">
    <source>
        <dbReference type="ARBA" id="ARBA00023136"/>
    </source>
</evidence>
<dbReference type="eggNOG" id="COG1714">
    <property type="taxonomic scope" value="Bacteria"/>
</dbReference>
<feature type="domain" description="RDD" evidence="7">
    <location>
        <begin position="28"/>
        <end position="178"/>
    </location>
</feature>
<accession>A0A0H3LZ94</accession>
<feature type="transmembrane region" description="Helical" evidence="6">
    <location>
        <begin position="89"/>
        <end position="110"/>
    </location>
</feature>
<keyword evidence="3 6" id="KW-0812">Transmembrane</keyword>
<evidence type="ECO:0000256" key="2">
    <source>
        <dbReference type="ARBA" id="ARBA00022475"/>
    </source>
</evidence>
<dbReference type="Pfam" id="PF06271">
    <property type="entry name" value="RDD"/>
    <property type="match status" value="1"/>
</dbReference>
<dbReference type="InterPro" id="IPR051791">
    <property type="entry name" value="Pra-immunoreactive"/>
</dbReference>
<protein>
    <recommendedName>
        <fullName evidence="7">RDD domain-containing protein</fullName>
    </recommendedName>
</protein>
<dbReference type="Proteomes" id="UP000001021">
    <property type="component" value="Chromosome"/>
</dbReference>
<gene>
    <name evidence="8" type="ordered locus">ERWE_CDS_04220</name>
</gene>
<evidence type="ECO:0000256" key="6">
    <source>
        <dbReference type="SAM" id="Phobius"/>
    </source>
</evidence>
<keyword evidence="9" id="KW-1185">Reference proteome</keyword>
<reference evidence="8 9" key="1">
    <citation type="journal article" date="2006" name="J. Bacteriol.">
        <title>Comparative genomic analysis of three strains of Ehrlichia ruminantium reveals an active process of genome size plasticity.</title>
        <authorList>
            <person name="Frutos R."/>
            <person name="Viari A."/>
            <person name="Ferraz C."/>
            <person name="Morgat A."/>
            <person name="Eychenie S."/>
            <person name="Kandassami Y."/>
            <person name="Chantal I."/>
            <person name="Bensaid A."/>
            <person name="Coissac E."/>
            <person name="Vachiery N."/>
            <person name="Demaille J."/>
            <person name="Martinez D."/>
        </authorList>
    </citation>
    <scope>NUCLEOTIDE SEQUENCE [LARGE SCALE GENOMIC DNA]</scope>
    <source>
        <strain evidence="8 9">Welgevonden</strain>
    </source>
</reference>
<feature type="transmembrane region" description="Helical" evidence="6">
    <location>
        <begin position="146"/>
        <end position="165"/>
    </location>
</feature>